<dbReference type="InterPro" id="IPR051158">
    <property type="entry name" value="Metallophosphoesterase_sf"/>
</dbReference>
<dbReference type="InterPro" id="IPR004843">
    <property type="entry name" value="Calcineurin-like_PHP"/>
</dbReference>
<evidence type="ECO:0000313" key="5">
    <source>
        <dbReference type="Proteomes" id="UP000199598"/>
    </source>
</evidence>
<dbReference type="EMBL" id="FOSK01000001">
    <property type="protein sequence ID" value="SFJ92126.1"/>
    <property type="molecule type" value="Genomic_DNA"/>
</dbReference>
<accession>A0A1I3VCN1</accession>
<sequence length="286" mass="31441">MVIAFIIIFIMLLGIYAVFVEPWLPPRITRHKVVVSPEALGQKPLQIVVMTDLHACWPWMRPKRITRIVERVNSLEPDLIALLGDYHTALHPPFAKPLASAAAWAQPMRHLKAPLGVFGVLGNHDWLEGGEEAREALEASGVTVLENRAQRVSTRGNSHVWLLGLDDQYGEACQLHGAGRRDDLEVALSQVEDDSAPRILLAHEPDIFLDAKKSVDLTVSGHTHGGQVRLPFIGALTIPSRLDRKYAKGAFEENGSTLIVGSGLGCSGLPIRFLCPPELLLIEIYA</sequence>
<comment type="caution">
    <text evidence="4">The sequence shown here is derived from an EMBL/GenBank/DDBJ whole genome shotgun (WGS) entry which is preliminary data.</text>
</comment>
<keyword evidence="5" id="KW-1185">Reference proteome</keyword>
<feature type="domain" description="Calcineurin-like phosphoesterase" evidence="3">
    <location>
        <begin position="46"/>
        <end position="225"/>
    </location>
</feature>
<dbReference type="PANTHER" id="PTHR31302:SF31">
    <property type="entry name" value="PHOSPHODIESTERASE YAEI"/>
    <property type="match status" value="1"/>
</dbReference>
<name>A0A1I3VCN1_9HYPH</name>
<reference evidence="4 5" key="1">
    <citation type="submission" date="2016-10" db="EMBL/GenBank/DDBJ databases">
        <authorList>
            <person name="Varghese N."/>
            <person name="Submissions S."/>
        </authorList>
    </citation>
    <scope>NUCLEOTIDE SEQUENCE [LARGE SCALE GENOMIC DNA]</scope>
    <source>
        <strain evidence="4 5">DSM 16392</strain>
    </source>
</reference>
<dbReference type="PANTHER" id="PTHR31302">
    <property type="entry name" value="TRANSMEMBRANE PROTEIN WITH METALLOPHOSPHOESTERASE DOMAIN-RELATED"/>
    <property type="match status" value="1"/>
</dbReference>
<keyword evidence="2" id="KW-0378">Hydrolase</keyword>
<dbReference type="Gene3D" id="3.60.21.10">
    <property type="match status" value="1"/>
</dbReference>
<proteinExistence type="predicted"/>
<protein>
    <recommendedName>
        <fullName evidence="3">Calcineurin-like phosphoesterase domain-containing protein</fullName>
    </recommendedName>
</protein>
<evidence type="ECO:0000259" key="3">
    <source>
        <dbReference type="Pfam" id="PF00149"/>
    </source>
</evidence>
<evidence type="ECO:0000256" key="2">
    <source>
        <dbReference type="ARBA" id="ARBA00022801"/>
    </source>
</evidence>
<evidence type="ECO:0000256" key="1">
    <source>
        <dbReference type="ARBA" id="ARBA00022723"/>
    </source>
</evidence>
<dbReference type="SUPFAM" id="SSF56300">
    <property type="entry name" value="Metallo-dependent phosphatases"/>
    <property type="match status" value="1"/>
</dbReference>
<evidence type="ECO:0000313" key="4">
    <source>
        <dbReference type="EMBL" id="SFJ92126.1"/>
    </source>
</evidence>
<dbReference type="InterPro" id="IPR029052">
    <property type="entry name" value="Metallo-depent_PP-like"/>
</dbReference>
<dbReference type="CDD" id="cd07385">
    <property type="entry name" value="MPP_YkuE_C"/>
    <property type="match status" value="1"/>
</dbReference>
<keyword evidence="1" id="KW-0479">Metal-binding</keyword>
<organism evidence="4 5">
    <name type="scientific">Pseudovibrio ascidiaceicola</name>
    <dbReference type="NCBI Taxonomy" id="285279"/>
    <lineage>
        <taxon>Bacteria</taxon>
        <taxon>Pseudomonadati</taxon>
        <taxon>Pseudomonadota</taxon>
        <taxon>Alphaproteobacteria</taxon>
        <taxon>Hyphomicrobiales</taxon>
        <taxon>Stappiaceae</taxon>
        <taxon>Pseudovibrio</taxon>
    </lineage>
</organism>
<gene>
    <name evidence="4" type="ORF">SAMN04488518_101279</name>
</gene>
<dbReference type="Proteomes" id="UP000199598">
    <property type="component" value="Unassembled WGS sequence"/>
</dbReference>
<dbReference type="RefSeq" id="WP_093516180.1">
    <property type="nucleotide sequence ID" value="NZ_FOSK01000001.1"/>
</dbReference>
<dbReference type="Pfam" id="PF00149">
    <property type="entry name" value="Metallophos"/>
    <property type="match status" value="1"/>
</dbReference>